<keyword evidence="2 5" id="KW-0238">DNA-binding</keyword>
<keyword evidence="1" id="KW-0805">Transcription regulation</keyword>
<dbReference type="EMBL" id="SLWM01000048">
    <property type="protein sequence ID" value="TCO08149.1"/>
    <property type="molecule type" value="Genomic_DNA"/>
</dbReference>
<evidence type="ECO:0000256" key="3">
    <source>
        <dbReference type="ARBA" id="ARBA00023163"/>
    </source>
</evidence>
<dbReference type="PRINTS" id="PR00033">
    <property type="entry name" value="HTHASNC"/>
</dbReference>
<evidence type="ECO:0000313" key="6">
    <source>
        <dbReference type="Proteomes" id="UP000295818"/>
    </source>
</evidence>
<dbReference type="InterPro" id="IPR036390">
    <property type="entry name" value="WH_DNA-bd_sf"/>
</dbReference>
<dbReference type="PANTHER" id="PTHR30154:SF54">
    <property type="entry name" value="POSSIBLE TRANSCRIPTIONAL REGULATORY PROTEIN (PROBABLY LRP_ASNC-FAMILY)"/>
    <property type="match status" value="1"/>
</dbReference>
<dbReference type="Gene3D" id="3.30.70.920">
    <property type="match status" value="1"/>
</dbReference>
<dbReference type="InterPro" id="IPR000485">
    <property type="entry name" value="AsnC-type_HTH_dom"/>
</dbReference>
<dbReference type="SUPFAM" id="SSF46785">
    <property type="entry name" value="Winged helix' DNA-binding domain"/>
    <property type="match status" value="1"/>
</dbReference>
<keyword evidence="3" id="KW-0804">Transcription</keyword>
<comment type="caution">
    <text evidence="5">The sequence shown here is derived from an EMBL/GenBank/DDBJ whole genome shotgun (WGS) entry which is preliminary data.</text>
</comment>
<dbReference type="InterPro" id="IPR019887">
    <property type="entry name" value="Tscrpt_reg_AsnC/Lrp_C"/>
</dbReference>
<evidence type="ECO:0000256" key="2">
    <source>
        <dbReference type="ARBA" id="ARBA00023125"/>
    </source>
</evidence>
<proteinExistence type="predicted"/>
<dbReference type="GO" id="GO:0003677">
    <property type="term" value="F:DNA binding"/>
    <property type="evidence" value="ECO:0007669"/>
    <property type="project" value="UniProtKB-KW"/>
</dbReference>
<protein>
    <submittedName>
        <fullName evidence="5">DNA-binding Lrp family transcriptional regulator</fullName>
    </submittedName>
</protein>
<organism evidence="5 6">
    <name type="scientific">Kribbella orskensis</name>
    <dbReference type="NCBI Taxonomy" id="2512216"/>
    <lineage>
        <taxon>Bacteria</taxon>
        <taxon>Bacillati</taxon>
        <taxon>Actinomycetota</taxon>
        <taxon>Actinomycetes</taxon>
        <taxon>Propionibacteriales</taxon>
        <taxon>Kribbellaceae</taxon>
        <taxon>Kribbella</taxon>
    </lineage>
</organism>
<dbReference type="Proteomes" id="UP000295818">
    <property type="component" value="Unassembled WGS sequence"/>
</dbReference>
<dbReference type="Gene3D" id="1.10.10.10">
    <property type="entry name" value="Winged helix-like DNA-binding domain superfamily/Winged helix DNA-binding domain"/>
    <property type="match status" value="1"/>
</dbReference>
<feature type="domain" description="HTH asnC-type" evidence="4">
    <location>
        <begin position="11"/>
        <end position="72"/>
    </location>
</feature>
<dbReference type="InterPro" id="IPR019888">
    <property type="entry name" value="Tscrpt_reg_AsnC-like"/>
</dbReference>
<dbReference type="PANTHER" id="PTHR30154">
    <property type="entry name" value="LEUCINE-RESPONSIVE REGULATORY PROTEIN"/>
    <property type="match status" value="1"/>
</dbReference>
<dbReference type="InterPro" id="IPR011008">
    <property type="entry name" value="Dimeric_a/b-barrel"/>
</dbReference>
<evidence type="ECO:0000259" key="4">
    <source>
        <dbReference type="PROSITE" id="PS50956"/>
    </source>
</evidence>
<name>A0ABY2B6I8_9ACTN</name>
<dbReference type="InterPro" id="IPR036388">
    <property type="entry name" value="WH-like_DNA-bd_sf"/>
</dbReference>
<evidence type="ECO:0000256" key="1">
    <source>
        <dbReference type="ARBA" id="ARBA00023015"/>
    </source>
</evidence>
<dbReference type="PROSITE" id="PS50956">
    <property type="entry name" value="HTH_ASNC_2"/>
    <property type="match status" value="1"/>
</dbReference>
<dbReference type="Pfam" id="PF13404">
    <property type="entry name" value="HTH_AsnC-type"/>
    <property type="match status" value="1"/>
</dbReference>
<gene>
    <name evidence="5" type="ORF">EV644_14819</name>
</gene>
<sequence length="161" mass="18047">MFGRSAKLIAMDELDTALLRMLQNDARRTNRDMAAELGIAPSTCLERIRGLKDRGVITGYHAEVDLQAIERSTQAIISIKLRPQAMAVATAFQDYVNKLPQTLELFMVSGASDFLAHVAVKDTQALRDLVLDLAKRQEIGDIRSSVVFEHHRRTTVMPLER</sequence>
<keyword evidence="6" id="KW-1185">Reference proteome</keyword>
<dbReference type="Pfam" id="PF01037">
    <property type="entry name" value="AsnC_trans_reg"/>
    <property type="match status" value="1"/>
</dbReference>
<accession>A0ABY2B6I8</accession>
<reference evidence="5 6" key="1">
    <citation type="journal article" date="2015" name="Stand. Genomic Sci.">
        <title>Genomic Encyclopedia of Bacterial and Archaeal Type Strains, Phase III: the genomes of soil and plant-associated and newly described type strains.</title>
        <authorList>
            <person name="Whitman W.B."/>
            <person name="Woyke T."/>
            <person name="Klenk H.P."/>
            <person name="Zhou Y."/>
            <person name="Lilburn T.G."/>
            <person name="Beck B.J."/>
            <person name="De Vos P."/>
            <person name="Vandamme P."/>
            <person name="Eisen J.A."/>
            <person name="Garrity G."/>
            <person name="Hugenholtz P."/>
            <person name="Kyrpides N.C."/>
        </authorList>
    </citation>
    <scope>NUCLEOTIDE SEQUENCE [LARGE SCALE GENOMIC DNA]</scope>
    <source>
        <strain evidence="5 6">VKM Ac-2538</strain>
    </source>
</reference>
<evidence type="ECO:0000313" key="5">
    <source>
        <dbReference type="EMBL" id="TCO08149.1"/>
    </source>
</evidence>
<dbReference type="SMART" id="SM00344">
    <property type="entry name" value="HTH_ASNC"/>
    <property type="match status" value="1"/>
</dbReference>
<dbReference type="SUPFAM" id="SSF54909">
    <property type="entry name" value="Dimeric alpha+beta barrel"/>
    <property type="match status" value="1"/>
</dbReference>